<reference evidence="1" key="1">
    <citation type="journal article" date="2013" name="Extremophiles">
        <title>Proteinivorax tanatarense gen. nov., sp. nov., an anaerobic, haloalkaliphilic, proteolytic bacterium isolated from a decaying algal bloom, and proposal of Proteinivoraceae fam. nov.</title>
        <authorList>
            <person name="Kevbrin V."/>
            <person name="Boltyanskaya Y."/>
            <person name="Zhilina T."/>
            <person name="Kolganova T."/>
            <person name="Lavrentjeva E."/>
            <person name="Kuznetsov B."/>
        </authorList>
    </citation>
    <scope>NUCLEOTIDE SEQUENCE</scope>
    <source>
        <strain evidence="1">Z-910T</strain>
    </source>
</reference>
<evidence type="ECO:0000313" key="1">
    <source>
        <dbReference type="EMBL" id="XBX73580.1"/>
    </source>
</evidence>
<accession>A0AAU7VHS8</accession>
<proteinExistence type="predicted"/>
<dbReference type="AlphaFoldDB" id="A0AAU7VHS8"/>
<dbReference type="RefSeq" id="WP_350342342.1">
    <property type="nucleotide sequence ID" value="NZ_CP158367.1"/>
</dbReference>
<sequence length="125" mass="14345">MVDIRIENMENTRLSEIVKEVSPIRYQTVKITNQLLDGSFHTQIIGNPQKSINFKVIANQNQVEMIDVLEAKGEYIKLIEYDRSYVGAIDSAIAWSRITVGFKNRNKRLFRGDVNLKITDEGLDT</sequence>
<reference evidence="1" key="2">
    <citation type="submission" date="2024-06" db="EMBL/GenBank/DDBJ databases">
        <authorList>
            <person name="Petrova K.O."/>
            <person name="Toshchakov S.V."/>
            <person name="Boltjanskaja Y.V."/>
            <person name="Kevbrin V."/>
        </authorList>
    </citation>
    <scope>NUCLEOTIDE SEQUENCE</scope>
    <source>
        <strain evidence="1">Z-910T</strain>
    </source>
</reference>
<dbReference type="EMBL" id="CP158367">
    <property type="protein sequence ID" value="XBX73580.1"/>
    <property type="molecule type" value="Genomic_DNA"/>
</dbReference>
<name>A0AAU7VHS8_9FIRM</name>
<protein>
    <submittedName>
        <fullName evidence="1">Uncharacterized protein</fullName>
    </submittedName>
</protein>
<gene>
    <name evidence="1" type="ORF">PRVXT_001570</name>
</gene>
<organism evidence="1">
    <name type="scientific">Proteinivorax tanatarense</name>
    <dbReference type="NCBI Taxonomy" id="1260629"/>
    <lineage>
        <taxon>Bacteria</taxon>
        <taxon>Bacillati</taxon>
        <taxon>Bacillota</taxon>
        <taxon>Clostridia</taxon>
        <taxon>Eubacteriales</taxon>
        <taxon>Proteinivoracaceae</taxon>
        <taxon>Proteinivorax</taxon>
    </lineage>
</organism>